<keyword evidence="3" id="KW-0732">Signal</keyword>
<dbReference type="PANTHER" id="PTHR23048">
    <property type="entry name" value="MYOSIN LIGHT CHAIN 1, 3"/>
    <property type="match status" value="1"/>
</dbReference>
<dbReference type="SMART" id="SM00054">
    <property type="entry name" value="EFh"/>
    <property type="match status" value="3"/>
</dbReference>
<sequence length="175" mass="20053">FLLFFVFLIFLNYFRVLFASAMPSFSGNELTNEHIDELRDAFEKYDLDSNGTLSANEVRLALISVGYEITEAELYDLIHSVAVRDEERLDLKKFIRMMAPRMANVDSDKSLCRTFNMIDRDRDGYVTVQDVRAIMVVLGEVVTDDDIKDICQAVDMDGDGRISLRDFVGFMHSPI</sequence>
<evidence type="ECO:0000256" key="2">
    <source>
        <dbReference type="ARBA" id="ARBA00022837"/>
    </source>
</evidence>
<dbReference type="PANTHER" id="PTHR23048:SF59">
    <property type="entry name" value="EF-HAND SUPERFAMILY PROTEIN"/>
    <property type="match status" value="1"/>
</dbReference>
<proteinExistence type="evidence at transcript level"/>
<dbReference type="Pfam" id="PF13499">
    <property type="entry name" value="EF-hand_7"/>
    <property type="match status" value="2"/>
</dbReference>
<feature type="non-terminal residue" evidence="5">
    <location>
        <position position="1"/>
    </location>
</feature>
<feature type="signal peptide" evidence="3">
    <location>
        <begin position="1"/>
        <end position="19"/>
    </location>
</feature>
<dbReference type="VEuPathDB" id="VectorBase:FBgn0034774"/>
<accession>S0AU71</accession>
<dbReference type="InterPro" id="IPR018247">
    <property type="entry name" value="EF_Hand_1_Ca_BS"/>
</dbReference>
<dbReference type="Bgee" id="FBgn0034774">
    <property type="expression patterns" value="Expressed in mid-late elongation-stage spermatid (Drosophila) in testis and 21 other cell types or tissues"/>
</dbReference>
<dbReference type="Gene3D" id="1.10.238.10">
    <property type="entry name" value="EF-hand"/>
    <property type="match status" value="1"/>
</dbReference>
<dbReference type="SUPFAM" id="SSF47473">
    <property type="entry name" value="EF-hand"/>
    <property type="match status" value="1"/>
</dbReference>
<dbReference type="FunFam" id="1.10.238.10:FF:000001">
    <property type="entry name" value="Calmodulin 1"/>
    <property type="match status" value="1"/>
</dbReference>
<evidence type="ECO:0000256" key="3">
    <source>
        <dbReference type="SAM" id="SignalP"/>
    </source>
</evidence>
<dbReference type="OrthoDB" id="343296at2759"/>
<feature type="chain" id="PRO_5004484326" evidence="3">
    <location>
        <begin position="20"/>
        <end position="175"/>
    </location>
</feature>
<evidence type="ECO:0000313" key="5">
    <source>
        <dbReference type="EMBL" id="AGO63486.1"/>
    </source>
</evidence>
<reference evidence="5" key="1">
    <citation type="submission" date="2013-06" db="EMBL/GenBank/DDBJ databases">
        <authorList>
            <person name="Carlson J."/>
            <person name="Booth B."/>
            <person name="Frise E."/>
            <person name="Park S."/>
            <person name="Wan K."/>
            <person name="Yu C."/>
            <person name="Celniker S."/>
        </authorList>
    </citation>
    <scope>NUCLEOTIDE SEQUENCE</scope>
</reference>
<keyword evidence="2" id="KW-0106">Calcium</keyword>
<name>S0AU71_DROME</name>
<dbReference type="InterPro" id="IPR002048">
    <property type="entry name" value="EF_hand_dom"/>
</dbReference>
<organism evidence="5">
    <name type="scientific">Drosophila melanogaster</name>
    <name type="common">Fruit fly</name>
    <dbReference type="NCBI Taxonomy" id="7227"/>
    <lineage>
        <taxon>Eukaryota</taxon>
        <taxon>Metazoa</taxon>
        <taxon>Ecdysozoa</taxon>
        <taxon>Arthropoda</taxon>
        <taxon>Hexapoda</taxon>
        <taxon>Insecta</taxon>
        <taxon>Pterygota</taxon>
        <taxon>Neoptera</taxon>
        <taxon>Endopterygota</taxon>
        <taxon>Diptera</taxon>
        <taxon>Brachycera</taxon>
        <taxon>Muscomorpha</taxon>
        <taxon>Ephydroidea</taxon>
        <taxon>Drosophilidae</taxon>
        <taxon>Drosophila</taxon>
        <taxon>Sophophora</taxon>
    </lineage>
</organism>
<dbReference type="HOGENOM" id="CLU_061288_2_0_1"/>
<dbReference type="CDD" id="cd00051">
    <property type="entry name" value="EFh"/>
    <property type="match status" value="2"/>
</dbReference>
<dbReference type="InterPro" id="IPR050230">
    <property type="entry name" value="CALM/Myosin/TropC-like"/>
</dbReference>
<protein>
    <submittedName>
        <fullName evidence="5">FI21759p1</fullName>
    </submittedName>
</protein>
<feature type="domain" description="EF-hand" evidence="4">
    <location>
        <begin position="142"/>
        <end position="175"/>
    </location>
</feature>
<feature type="domain" description="EF-hand" evidence="4">
    <location>
        <begin position="33"/>
        <end position="68"/>
    </location>
</feature>
<keyword evidence="1" id="KW-0677">Repeat</keyword>
<dbReference type="ExpressionAtlas" id="S0AU71">
    <property type="expression patterns" value="baseline and differential"/>
</dbReference>
<dbReference type="PROSITE" id="PS00018">
    <property type="entry name" value="EF_HAND_1"/>
    <property type="match status" value="3"/>
</dbReference>
<evidence type="ECO:0000256" key="1">
    <source>
        <dbReference type="ARBA" id="ARBA00022737"/>
    </source>
</evidence>
<dbReference type="GO" id="GO:0005509">
    <property type="term" value="F:calcium ion binding"/>
    <property type="evidence" value="ECO:0007669"/>
    <property type="project" value="InterPro"/>
</dbReference>
<dbReference type="PROSITE" id="PS50222">
    <property type="entry name" value="EF_HAND_2"/>
    <property type="match status" value="3"/>
</dbReference>
<feature type="domain" description="EF-hand" evidence="4">
    <location>
        <begin position="106"/>
        <end position="141"/>
    </location>
</feature>
<dbReference type="EMBL" id="BT150143">
    <property type="protein sequence ID" value="AGO63486.1"/>
    <property type="molecule type" value="mRNA"/>
</dbReference>
<dbReference type="InterPro" id="IPR011992">
    <property type="entry name" value="EF-hand-dom_pair"/>
</dbReference>
<evidence type="ECO:0000259" key="4">
    <source>
        <dbReference type="PROSITE" id="PS50222"/>
    </source>
</evidence>
<gene>
    <name evidence="5" type="primary">CG13526-RA</name>
</gene>
<dbReference type="AlphaFoldDB" id="S0AU71"/>